<proteinExistence type="predicted"/>
<keyword evidence="2" id="KW-0472">Membrane</keyword>
<dbReference type="GeneID" id="63755095"/>
<dbReference type="VEuPathDB" id="FungiDB:ASPWEDRAFT_72480"/>
<dbReference type="EMBL" id="KV878216">
    <property type="protein sequence ID" value="OJJ31574.1"/>
    <property type="molecule type" value="Genomic_DNA"/>
</dbReference>
<keyword evidence="2" id="KW-0812">Transmembrane</keyword>
<name>A0A1L9R9I1_ASPWE</name>
<feature type="compositionally biased region" description="Polar residues" evidence="1">
    <location>
        <begin position="22"/>
        <end position="31"/>
    </location>
</feature>
<dbReference type="RefSeq" id="XP_040685251.1">
    <property type="nucleotide sequence ID" value="XM_040839247.1"/>
</dbReference>
<dbReference type="AlphaFoldDB" id="A0A1L9R9I1"/>
<keyword evidence="4" id="KW-1185">Reference proteome</keyword>
<feature type="compositionally biased region" description="Low complexity" evidence="1">
    <location>
        <begin position="32"/>
        <end position="51"/>
    </location>
</feature>
<evidence type="ECO:0000313" key="3">
    <source>
        <dbReference type="EMBL" id="OJJ31574.1"/>
    </source>
</evidence>
<gene>
    <name evidence="3" type="ORF">ASPWEDRAFT_72480</name>
</gene>
<reference evidence="4" key="1">
    <citation type="journal article" date="2017" name="Genome Biol.">
        <title>Comparative genomics reveals high biological diversity and specific adaptations in the industrially and medically important fungal genus Aspergillus.</title>
        <authorList>
            <person name="de Vries R.P."/>
            <person name="Riley R."/>
            <person name="Wiebenga A."/>
            <person name="Aguilar-Osorio G."/>
            <person name="Amillis S."/>
            <person name="Uchima C.A."/>
            <person name="Anderluh G."/>
            <person name="Asadollahi M."/>
            <person name="Askin M."/>
            <person name="Barry K."/>
            <person name="Battaglia E."/>
            <person name="Bayram O."/>
            <person name="Benocci T."/>
            <person name="Braus-Stromeyer S.A."/>
            <person name="Caldana C."/>
            <person name="Canovas D."/>
            <person name="Cerqueira G.C."/>
            <person name="Chen F."/>
            <person name="Chen W."/>
            <person name="Choi C."/>
            <person name="Clum A."/>
            <person name="Dos Santos R.A."/>
            <person name="Damasio A.R."/>
            <person name="Diallinas G."/>
            <person name="Emri T."/>
            <person name="Fekete E."/>
            <person name="Flipphi M."/>
            <person name="Freyberg S."/>
            <person name="Gallo A."/>
            <person name="Gournas C."/>
            <person name="Habgood R."/>
            <person name="Hainaut M."/>
            <person name="Harispe M.L."/>
            <person name="Henrissat B."/>
            <person name="Hilden K.S."/>
            <person name="Hope R."/>
            <person name="Hossain A."/>
            <person name="Karabika E."/>
            <person name="Karaffa L."/>
            <person name="Karanyi Z."/>
            <person name="Krasevec N."/>
            <person name="Kuo A."/>
            <person name="Kusch H."/>
            <person name="LaButti K."/>
            <person name="Lagendijk E.L."/>
            <person name="Lapidus A."/>
            <person name="Levasseur A."/>
            <person name="Lindquist E."/>
            <person name="Lipzen A."/>
            <person name="Logrieco A.F."/>
            <person name="MacCabe A."/>
            <person name="Maekelae M.R."/>
            <person name="Malavazi I."/>
            <person name="Melin P."/>
            <person name="Meyer V."/>
            <person name="Mielnichuk N."/>
            <person name="Miskei M."/>
            <person name="Molnar A.P."/>
            <person name="Mule G."/>
            <person name="Ngan C.Y."/>
            <person name="Orejas M."/>
            <person name="Orosz E."/>
            <person name="Ouedraogo J.P."/>
            <person name="Overkamp K.M."/>
            <person name="Park H.-S."/>
            <person name="Perrone G."/>
            <person name="Piumi F."/>
            <person name="Punt P.J."/>
            <person name="Ram A.F."/>
            <person name="Ramon A."/>
            <person name="Rauscher S."/>
            <person name="Record E."/>
            <person name="Riano-Pachon D.M."/>
            <person name="Robert V."/>
            <person name="Roehrig J."/>
            <person name="Ruller R."/>
            <person name="Salamov A."/>
            <person name="Salih N.S."/>
            <person name="Samson R.A."/>
            <person name="Sandor E."/>
            <person name="Sanguinetti M."/>
            <person name="Schuetze T."/>
            <person name="Sepcic K."/>
            <person name="Shelest E."/>
            <person name="Sherlock G."/>
            <person name="Sophianopoulou V."/>
            <person name="Squina F.M."/>
            <person name="Sun H."/>
            <person name="Susca A."/>
            <person name="Todd R.B."/>
            <person name="Tsang A."/>
            <person name="Unkles S.E."/>
            <person name="van de Wiele N."/>
            <person name="van Rossen-Uffink D."/>
            <person name="Oliveira J.V."/>
            <person name="Vesth T.C."/>
            <person name="Visser J."/>
            <person name="Yu J.-H."/>
            <person name="Zhou M."/>
            <person name="Andersen M.R."/>
            <person name="Archer D.B."/>
            <person name="Baker S.E."/>
            <person name="Benoit I."/>
            <person name="Brakhage A.A."/>
            <person name="Braus G.H."/>
            <person name="Fischer R."/>
            <person name="Frisvad J.C."/>
            <person name="Goldman G.H."/>
            <person name="Houbraken J."/>
            <person name="Oakley B."/>
            <person name="Pocsi I."/>
            <person name="Scazzocchio C."/>
            <person name="Seiboth B."/>
            <person name="vanKuyk P.A."/>
            <person name="Wortman J."/>
            <person name="Dyer P.S."/>
            <person name="Grigoriev I.V."/>
        </authorList>
    </citation>
    <scope>NUCLEOTIDE SEQUENCE [LARGE SCALE GENOMIC DNA]</scope>
    <source>
        <strain evidence="4">DTO 134E9</strain>
    </source>
</reference>
<evidence type="ECO:0000256" key="1">
    <source>
        <dbReference type="SAM" id="MobiDB-lite"/>
    </source>
</evidence>
<sequence>MANPPAYNDLESGQGTPLDELNTATSNNTQDRPPTTATRNNNNNNQNQSQPPKKPRPGRIQAWYKSHRNFLRDFGIDASRAILGSVALVFIVAVLLMLILMIVWALEAIVVGMMGTAAEANVQLALLHKLKVTVEELIVLQAAAEEEEKKMKEGHSQEQEQEQGRKRDGGVKITSTEVEGEKDGIGSIDRLWSEVLGLPL</sequence>
<feature type="region of interest" description="Disordered" evidence="1">
    <location>
        <begin position="149"/>
        <end position="181"/>
    </location>
</feature>
<keyword evidence="2" id="KW-1133">Transmembrane helix</keyword>
<feature type="transmembrane region" description="Helical" evidence="2">
    <location>
        <begin position="81"/>
        <end position="106"/>
    </location>
</feature>
<protein>
    <submittedName>
        <fullName evidence="3">Uncharacterized protein</fullName>
    </submittedName>
</protein>
<dbReference type="Proteomes" id="UP000184383">
    <property type="component" value="Unassembled WGS sequence"/>
</dbReference>
<evidence type="ECO:0000313" key="4">
    <source>
        <dbReference type="Proteomes" id="UP000184383"/>
    </source>
</evidence>
<feature type="region of interest" description="Disordered" evidence="1">
    <location>
        <begin position="1"/>
        <end position="58"/>
    </location>
</feature>
<feature type="compositionally biased region" description="Basic and acidic residues" evidence="1">
    <location>
        <begin position="149"/>
        <end position="170"/>
    </location>
</feature>
<accession>A0A1L9R9I1</accession>
<organism evidence="3 4">
    <name type="scientific">Aspergillus wentii DTO 134E9</name>
    <dbReference type="NCBI Taxonomy" id="1073089"/>
    <lineage>
        <taxon>Eukaryota</taxon>
        <taxon>Fungi</taxon>
        <taxon>Dikarya</taxon>
        <taxon>Ascomycota</taxon>
        <taxon>Pezizomycotina</taxon>
        <taxon>Eurotiomycetes</taxon>
        <taxon>Eurotiomycetidae</taxon>
        <taxon>Eurotiales</taxon>
        <taxon>Aspergillaceae</taxon>
        <taxon>Aspergillus</taxon>
        <taxon>Aspergillus subgen. Cremei</taxon>
    </lineage>
</organism>
<evidence type="ECO:0000256" key="2">
    <source>
        <dbReference type="SAM" id="Phobius"/>
    </source>
</evidence>